<evidence type="ECO:0000256" key="10">
    <source>
        <dbReference type="ARBA" id="ARBA00023242"/>
    </source>
</evidence>
<dbReference type="Gene3D" id="3.30.160.60">
    <property type="entry name" value="Classic Zinc Finger"/>
    <property type="match status" value="1"/>
</dbReference>
<dbReference type="NCBIfam" id="TIGR01458">
    <property type="entry name" value="HAD-SF-IIA-hyp3"/>
    <property type="match status" value="1"/>
</dbReference>
<keyword evidence="14" id="KW-0863">Zinc-finger</keyword>
<dbReference type="Pfam" id="PF13344">
    <property type="entry name" value="Hydrolase_6"/>
    <property type="match status" value="1"/>
</dbReference>
<accession>A0AAV1ZSF7</accession>
<keyword evidence="7" id="KW-0479">Metal-binding</keyword>
<dbReference type="GO" id="GO:0005829">
    <property type="term" value="C:cytosol"/>
    <property type="evidence" value="ECO:0007669"/>
    <property type="project" value="TreeGrafter"/>
</dbReference>
<evidence type="ECO:0000256" key="7">
    <source>
        <dbReference type="ARBA" id="ARBA00022723"/>
    </source>
</evidence>
<dbReference type="EC" id="3.6.1.1" evidence="5"/>
<feature type="region of interest" description="Disordered" evidence="15">
    <location>
        <begin position="523"/>
        <end position="566"/>
    </location>
</feature>
<name>A0AAV1ZSF7_9ARAC</name>
<evidence type="ECO:0000256" key="12">
    <source>
        <dbReference type="ARBA" id="ARBA00039357"/>
    </source>
</evidence>
<evidence type="ECO:0000256" key="14">
    <source>
        <dbReference type="PROSITE-ProRule" id="PRU00042"/>
    </source>
</evidence>
<evidence type="ECO:0000259" key="16">
    <source>
        <dbReference type="PROSITE" id="PS50157"/>
    </source>
</evidence>
<protein>
    <recommendedName>
        <fullName evidence="12">Phospholysine phosphohistidine inorganic pyrophosphate phosphatase</fullName>
        <ecNumber evidence="5">3.6.1.1</ecNumber>
    </recommendedName>
</protein>
<keyword evidence="10" id="KW-0539">Nucleus</keyword>
<evidence type="ECO:0000256" key="1">
    <source>
        <dbReference type="ARBA" id="ARBA00001946"/>
    </source>
</evidence>
<dbReference type="PANTHER" id="PTHR19288">
    <property type="entry name" value="4-NITROPHENYLPHOSPHATASE-RELATED"/>
    <property type="match status" value="1"/>
</dbReference>
<keyword evidence="18" id="KW-1185">Reference proteome</keyword>
<evidence type="ECO:0000256" key="3">
    <source>
        <dbReference type="ARBA" id="ARBA00004496"/>
    </source>
</evidence>
<comment type="similarity">
    <text evidence="4">Belongs to the HAD-like hydrolase superfamily.</text>
</comment>
<keyword evidence="6" id="KW-0963">Cytoplasm</keyword>
<reference evidence="17 18" key="1">
    <citation type="submission" date="2024-04" db="EMBL/GenBank/DDBJ databases">
        <authorList>
            <person name="Rising A."/>
            <person name="Reimegard J."/>
            <person name="Sonavane S."/>
            <person name="Akerstrom W."/>
            <person name="Nylinder S."/>
            <person name="Hedman E."/>
            <person name="Kallberg Y."/>
        </authorList>
    </citation>
    <scope>NUCLEOTIDE SEQUENCE [LARGE SCALE GENOMIC DNA]</scope>
</reference>
<organism evidence="17 18">
    <name type="scientific">Larinioides sclopetarius</name>
    <dbReference type="NCBI Taxonomy" id="280406"/>
    <lineage>
        <taxon>Eukaryota</taxon>
        <taxon>Metazoa</taxon>
        <taxon>Ecdysozoa</taxon>
        <taxon>Arthropoda</taxon>
        <taxon>Chelicerata</taxon>
        <taxon>Arachnida</taxon>
        <taxon>Araneae</taxon>
        <taxon>Araneomorphae</taxon>
        <taxon>Entelegynae</taxon>
        <taxon>Araneoidea</taxon>
        <taxon>Araneidae</taxon>
        <taxon>Larinioides</taxon>
    </lineage>
</organism>
<keyword evidence="8" id="KW-0378">Hydrolase</keyword>
<dbReference type="InterPro" id="IPR006357">
    <property type="entry name" value="HAD-SF_hydro_IIA"/>
</dbReference>
<dbReference type="Proteomes" id="UP001497382">
    <property type="component" value="Unassembled WGS sequence"/>
</dbReference>
<dbReference type="Gene3D" id="3.40.50.1000">
    <property type="entry name" value="HAD superfamily/HAD-like"/>
    <property type="match status" value="2"/>
</dbReference>
<dbReference type="AlphaFoldDB" id="A0AAV1ZSF7"/>
<dbReference type="PROSITE" id="PS00028">
    <property type="entry name" value="ZINC_FINGER_C2H2_1"/>
    <property type="match status" value="1"/>
</dbReference>
<dbReference type="GO" id="GO:0016791">
    <property type="term" value="F:phosphatase activity"/>
    <property type="evidence" value="ECO:0007669"/>
    <property type="project" value="InterPro"/>
</dbReference>
<evidence type="ECO:0000256" key="5">
    <source>
        <dbReference type="ARBA" id="ARBA00012146"/>
    </source>
</evidence>
<evidence type="ECO:0000256" key="13">
    <source>
        <dbReference type="ARBA" id="ARBA00047820"/>
    </source>
</evidence>
<dbReference type="GO" id="GO:0004427">
    <property type="term" value="F:inorganic diphosphate phosphatase activity"/>
    <property type="evidence" value="ECO:0007669"/>
    <property type="project" value="UniProtKB-EC"/>
</dbReference>
<dbReference type="SUPFAM" id="SSF56784">
    <property type="entry name" value="HAD-like"/>
    <property type="match status" value="1"/>
</dbReference>
<evidence type="ECO:0000256" key="15">
    <source>
        <dbReference type="SAM" id="MobiDB-lite"/>
    </source>
</evidence>
<evidence type="ECO:0000256" key="8">
    <source>
        <dbReference type="ARBA" id="ARBA00022801"/>
    </source>
</evidence>
<dbReference type="GO" id="GO:0005634">
    <property type="term" value="C:nucleus"/>
    <property type="evidence" value="ECO:0007669"/>
    <property type="project" value="UniProtKB-SubCell"/>
</dbReference>
<dbReference type="SMART" id="SM00355">
    <property type="entry name" value="ZnF_C2H2"/>
    <property type="match status" value="2"/>
</dbReference>
<dbReference type="InterPro" id="IPR036412">
    <property type="entry name" value="HAD-like_sf"/>
</dbReference>
<keyword evidence="14" id="KW-0862">Zinc</keyword>
<dbReference type="GO" id="GO:0008270">
    <property type="term" value="F:zinc ion binding"/>
    <property type="evidence" value="ECO:0007669"/>
    <property type="project" value="UniProtKB-KW"/>
</dbReference>
<comment type="subcellular location">
    <subcellularLocation>
        <location evidence="3">Cytoplasm</location>
    </subcellularLocation>
    <subcellularLocation>
        <location evidence="2">Nucleus</location>
    </subcellularLocation>
</comment>
<comment type="catalytic activity">
    <reaction evidence="13">
        <text>diphosphate + H2O = 2 phosphate + H(+)</text>
        <dbReference type="Rhea" id="RHEA:24576"/>
        <dbReference type="ChEBI" id="CHEBI:15377"/>
        <dbReference type="ChEBI" id="CHEBI:15378"/>
        <dbReference type="ChEBI" id="CHEBI:33019"/>
        <dbReference type="ChEBI" id="CHEBI:43474"/>
        <dbReference type="EC" id="3.6.1.1"/>
    </reaction>
</comment>
<evidence type="ECO:0000256" key="2">
    <source>
        <dbReference type="ARBA" id="ARBA00004123"/>
    </source>
</evidence>
<feature type="domain" description="C2H2-type" evidence="16">
    <location>
        <begin position="75"/>
        <end position="98"/>
    </location>
</feature>
<evidence type="ECO:0000256" key="11">
    <source>
        <dbReference type="ARBA" id="ARBA00037258"/>
    </source>
</evidence>
<evidence type="ECO:0000256" key="4">
    <source>
        <dbReference type="ARBA" id="ARBA00007958"/>
    </source>
</evidence>
<evidence type="ECO:0000256" key="6">
    <source>
        <dbReference type="ARBA" id="ARBA00022490"/>
    </source>
</evidence>
<proteinExistence type="inferred from homology"/>
<evidence type="ECO:0000313" key="17">
    <source>
        <dbReference type="EMBL" id="CAL1274783.1"/>
    </source>
</evidence>
<sequence>MEFSSYTIPKMNDCAQAVHNLDLVPQAPSLANTYQPNIDKTNGLLALTMHENLDLHENPDSPPPADGSKMSEEQHLCQYCDKVYPSRTNLSRHIFQIHRVPSRKNKPPGTTSESRGAICYEEGCNNEKFKSTTELRNHLVNKHNFIFQVIKNVLETEQDFIRWKKNVEEACDIKWVKQAAKKKASGCTVVTYICHRSGKFRSSGGRRRALKSCKIGHFCTAYLKVVILEENKGYQVELYPDHYGHDISSTEDKKVKVQVAKCLNNPVRGILISTTGVLFENGKYEAIKGSVIAVERLRQLGIAIRFITNDSRRTPTELVKKLQSLGFTVSENEICSPLPVVIRTLETLGLRPYLMVHPDIKSAFDKIDQSSPNCVVIGDMGGNLSAEMFNKAYQVLTSSPSPVLVKLGNEKYYKEKNELVLGAASYAAALEYACSTEAMVVGKPCYDFIMNAVNGLGICPQEILMVGDDIENDIQAAQRCGMRAILVRTGKFRPDDAKNEVIKPDTIVKNLAHLVDMLVMKSKRENSSKNSSDGMPKYPQEQKKQVNRTPKPIEAAPPVPVPPQYDIYPFRYAGTEIS</sequence>
<dbReference type="EMBL" id="CAXIEN010000080">
    <property type="protein sequence ID" value="CAL1274783.1"/>
    <property type="molecule type" value="Genomic_DNA"/>
</dbReference>
<comment type="cofactor">
    <cofactor evidence="1">
        <name>Mg(2+)</name>
        <dbReference type="ChEBI" id="CHEBI:18420"/>
    </cofactor>
</comment>
<dbReference type="PROSITE" id="PS50157">
    <property type="entry name" value="ZINC_FINGER_C2H2_2"/>
    <property type="match status" value="1"/>
</dbReference>
<comment type="function">
    <text evidence="11">Phosphatase that hydrolyzes imidodiphosphate, 3-phosphohistidine and 6-phospholysine. Has broad substrate specificity and can also hydrolyze inorganic diphosphate, but with lower efficiency.</text>
</comment>
<keyword evidence="9" id="KW-0460">Magnesium</keyword>
<dbReference type="PANTHER" id="PTHR19288:SF44">
    <property type="entry name" value="PHOSPHOLYSINE PHOSPHOHISTIDINE INORGANIC PYROPHOSPHATE PHOSPHATASE"/>
    <property type="match status" value="1"/>
</dbReference>
<dbReference type="InterPro" id="IPR023214">
    <property type="entry name" value="HAD_sf"/>
</dbReference>
<dbReference type="InterPro" id="IPR006355">
    <property type="entry name" value="LHPP/HDHD2"/>
</dbReference>
<dbReference type="InterPro" id="IPR013087">
    <property type="entry name" value="Znf_C2H2_type"/>
</dbReference>
<comment type="caution">
    <text evidence="17">The sequence shown here is derived from an EMBL/GenBank/DDBJ whole genome shotgun (WGS) entry which is preliminary data.</text>
</comment>
<dbReference type="Pfam" id="PF13242">
    <property type="entry name" value="Hydrolase_like"/>
    <property type="match status" value="1"/>
</dbReference>
<gene>
    <name evidence="17" type="ORF">LARSCL_LOCUS7708</name>
</gene>
<dbReference type="FunFam" id="3.40.50.1000:FF:000051">
    <property type="entry name" value="Phospholysine phosphohistidine inorganic pyrophosphate phosphatase"/>
    <property type="match status" value="1"/>
</dbReference>
<evidence type="ECO:0000313" key="18">
    <source>
        <dbReference type="Proteomes" id="UP001497382"/>
    </source>
</evidence>
<evidence type="ECO:0000256" key="9">
    <source>
        <dbReference type="ARBA" id="ARBA00022842"/>
    </source>
</evidence>